<dbReference type="InterPro" id="IPR049449">
    <property type="entry name" value="TesB_ACOT8-like_N"/>
</dbReference>
<accession>A0A918RZG6</accession>
<evidence type="ECO:0000313" key="5">
    <source>
        <dbReference type="EMBL" id="GHA18251.1"/>
    </source>
</evidence>
<sequence>MSTSNAEQNRLLKFLSCEALDLNLFRGQSKDFNTGQVYGGQVLGQAIKAAYQTIDEGRHIHSAHAYFLLRGDVNAPIIYEVDRSLDGGSFSSRRVVAIQHGRQIFHLSASFQKQEEGLEYSETWVPPFDVVEEALANGPSKDINFQAGYLDVCYVPNERIERNDTTQYWFKTKDSLPDDLALHHTVLAYISDMGPLQATIQPHDLNAPKLEDRKRQVLLATIDHAVWFHRPFRADDWLFYECRAQSTGNGRGLAYGRIYAQDGTLVASTSQEGLLRLRR</sequence>
<dbReference type="InterPro" id="IPR003703">
    <property type="entry name" value="Acyl_CoA_thio"/>
</dbReference>
<evidence type="ECO:0000259" key="3">
    <source>
        <dbReference type="Pfam" id="PF02551"/>
    </source>
</evidence>
<dbReference type="GO" id="GO:0006637">
    <property type="term" value="P:acyl-CoA metabolic process"/>
    <property type="evidence" value="ECO:0007669"/>
    <property type="project" value="InterPro"/>
</dbReference>
<dbReference type="InterPro" id="IPR029069">
    <property type="entry name" value="HotDog_dom_sf"/>
</dbReference>
<name>A0A918RZG6_9GAMM</name>
<proteinExistence type="inferred from homology"/>
<dbReference type="PANTHER" id="PTHR11066">
    <property type="entry name" value="ACYL-COA THIOESTERASE"/>
    <property type="match status" value="1"/>
</dbReference>
<protein>
    <submittedName>
        <fullName evidence="5">Acyl-CoA thioesterase II</fullName>
    </submittedName>
</protein>
<reference evidence="5" key="1">
    <citation type="journal article" date="2014" name="Int. J. Syst. Evol. Microbiol.">
        <title>Complete genome sequence of Corynebacterium casei LMG S-19264T (=DSM 44701T), isolated from a smear-ripened cheese.</title>
        <authorList>
            <consortium name="US DOE Joint Genome Institute (JGI-PGF)"/>
            <person name="Walter F."/>
            <person name="Albersmeier A."/>
            <person name="Kalinowski J."/>
            <person name="Ruckert C."/>
        </authorList>
    </citation>
    <scope>NUCLEOTIDE SEQUENCE</scope>
    <source>
        <strain evidence="5">KCTC 12711</strain>
    </source>
</reference>
<organism evidence="5 6">
    <name type="scientific">Arenicella chitinivorans</name>
    <dbReference type="NCBI Taxonomy" id="1329800"/>
    <lineage>
        <taxon>Bacteria</taxon>
        <taxon>Pseudomonadati</taxon>
        <taxon>Pseudomonadota</taxon>
        <taxon>Gammaproteobacteria</taxon>
        <taxon>Arenicellales</taxon>
        <taxon>Arenicellaceae</taxon>
        <taxon>Arenicella</taxon>
    </lineage>
</organism>
<dbReference type="GO" id="GO:0005829">
    <property type="term" value="C:cytosol"/>
    <property type="evidence" value="ECO:0007669"/>
    <property type="project" value="TreeGrafter"/>
</dbReference>
<feature type="domain" description="Acyl-CoA thioesterase-like N-terminal HotDog" evidence="4">
    <location>
        <begin position="31"/>
        <end position="112"/>
    </location>
</feature>
<dbReference type="Gene3D" id="2.40.160.210">
    <property type="entry name" value="Acyl-CoA thioesterase, double hotdog domain"/>
    <property type="match status" value="1"/>
</dbReference>
<dbReference type="PANTHER" id="PTHR11066:SF34">
    <property type="entry name" value="ACYL-COENZYME A THIOESTERASE 8"/>
    <property type="match status" value="1"/>
</dbReference>
<gene>
    <name evidence="5" type="primary">tesB</name>
    <name evidence="5" type="ORF">GCM10008090_29790</name>
</gene>
<comment type="similarity">
    <text evidence="1">Belongs to the C/M/P thioester hydrolase family.</text>
</comment>
<keyword evidence="2" id="KW-0378">Hydrolase</keyword>
<dbReference type="InterPro" id="IPR025652">
    <property type="entry name" value="TesB_C"/>
</dbReference>
<dbReference type="AlphaFoldDB" id="A0A918RZG6"/>
<dbReference type="InterPro" id="IPR042171">
    <property type="entry name" value="Acyl-CoA_hotdog"/>
</dbReference>
<dbReference type="Pfam" id="PF13622">
    <property type="entry name" value="4HBT_3"/>
    <property type="match status" value="1"/>
</dbReference>
<dbReference type="EMBL" id="BMXA01000007">
    <property type="protein sequence ID" value="GHA18251.1"/>
    <property type="molecule type" value="Genomic_DNA"/>
</dbReference>
<keyword evidence="6" id="KW-1185">Reference proteome</keyword>
<dbReference type="CDD" id="cd03445">
    <property type="entry name" value="Thioesterase_II_repeat2"/>
    <property type="match status" value="1"/>
</dbReference>
<dbReference type="Pfam" id="PF02551">
    <property type="entry name" value="Acyl_CoA_thio"/>
    <property type="match status" value="1"/>
</dbReference>
<reference evidence="5" key="2">
    <citation type="submission" date="2020-09" db="EMBL/GenBank/DDBJ databases">
        <authorList>
            <person name="Sun Q."/>
            <person name="Kim S."/>
        </authorList>
    </citation>
    <scope>NUCLEOTIDE SEQUENCE</scope>
    <source>
        <strain evidence="5">KCTC 12711</strain>
    </source>
</reference>
<dbReference type="SUPFAM" id="SSF54637">
    <property type="entry name" value="Thioesterase/thiol ester dehydrase-isomerase"/>
    <property type="match status" value="2"/>
</dbReference>
<evidence type="ECO:0000256" key="1">
    <source>
        <dbReference type="ARBA" id="ARBA00006538"/>
    </source>
</evidence>
<dbReference type="RefSeq" id="WP_189402508.1">
    <property type="nucleotide sequence ID" value="NZ_BMXA01000007.1"/>
</dbReference>
<feature type="domain" description="Acyl-CoA thioesterase 2 C-terminal" evidence="3">
    <location>
        <begin position="166"/>
        <end position="274"/>
    </location>
</feature>
<dbReference type="GO" id="GO:0047617">
    <property type="term" value="F:fatty acyl-CoA hydrolase activity"/>
    <property type="evidence" value="ECO:0007669"/>
    <property type="project" value="InterPro"/>
</dbReference>
<comment type="caution">
    <text evidence="5">The sequence shown here is derived from an EMBL/GenBank/DDBJ whole genome shotgun (WGS) entry which is preliminary data.</text>
</comment>
<dbReference type="CDD" id="cd03444">
    <property type="entry name" value="Thioesterase_II_repeat1"/>
    <property type="match status" value="1"/>
</dbReference>
<evidence type="ECO:0000256" key="2">
    <source>
        <dbReference type="ARBA" id="ARBA00022801"/>
    </source>
</evidence>
<dbReference type="GO" id="GO:0009062">
    <property type="term" value="P:fatty acid catabolic process"/>
    <property type="evidence" value="ECO:0007669"/>
    <property type="project" value="TreeGrafter"/>
</dbReference>
<evidence type="ECO:0000259" key="4">
    <source>
        <dbReference type="Pfam" id="PF13622"/>
    </source>
</evidence>
<dbReference type="Proteomes" id="UP000614811">
    <property type="component" value="Unassembled WGS sequence"/>
</dbReference>
<evidence type="ECO:0000313" key="6">
    <source>
        <dbReference type="Proteomes" id="UP000614811"/>
    </source>
</evidence>